<evidence type="ECO:0000313" key="1">
    <source>
        <dbReference type="EMBL" id="MBK7424697.1"/>
    </source>
</evidence>
<dbReference type="AlphaFoldDB" id="A0A9D7IA08"/>
<gene>
    <name evidence="1" type="ORF">IPJ48_17320</name>
</gene>
<proteinExistence type="predicted"/>
<protein>
    <submittedName>
        <fullName evidence="1">Uncharacterized protein</fullName>
    </submittedName>
</protein>
<comment type="caution">
    <text evidence="1">The sequence shown here is derived from an EMBL/GenBank/DDBJ whole genome shotgun (WGS) entry which is preliminary data.</text>
</comment>
<organism evidence="1 2">
    <name type="scientific">Candidatus Propionivibrio dominans</name>
    <dbReference type="NCBI Taxonomy" id="2954373"/>
    <lineage>
        <taxon>Bacteria</taxon>
        <taxon>Pseudomonadati</taxon>
        <taxon>Pseudomonadota</taxon>
        <taxon>Betaproteobacteria</taxon>
        <taxon>Rhodocyclales</taxon>
        <taxon>Rhodocyclaceae</taxon>
        <taxon>Propionivibrio</taxon>
    </lineage>
</organism>
<dbReference type="Proteomes" id="UP000886602">
    <property type="component" value="Unassembled WGS sequence"/>
</dbReference>
<name>A0A9D7IA08_9RHOO</name>
<sequence>MKDELQAELKHRYTKLMRAPGLRYFVADDTAPEAAELVSNFGPIDERGIECGEGWFELVNRLSAACEKEIDAMAAAGVAMEYCFGAVQNQGKVWHAALSRARKAVRGPQGRNTKSRGSR</sequence>
<accession>A0A9D7IA08</accession>
<dbReference type="EMBL" id="JADJNC010000041">
    <property type="protein sequence ID" value="MBK7424697.1"/>
    <property type="molecule type" value="Genomic_DNA"/>
</dbReference>
<reference evidence="1" key="1">
    <citation type="submission" date="2020-10" db="EMBL/GenBank/DDBJ databases">
        <title>Connecting structure to function with the recovery of over 1000 high-quality activated sludge metagenome-assembled genomes encoding full-length rRNA genes using long-read sequencing.</title>
        <authorList>
            <person name="Singleton C.M."/>
            <person name="Petriglieri F."/>
            <person name="Kristensen J.M."/>
            <person name="Kirkegaard R.H."/>
            <person name="Michaelsen T.Y."/>
            <person name="Andersen M.H."/>
            <person name="Karst S.M."/>
            <person name="Dueholm M.S."/>
            <person name="Nielsen P.H."/>
            <person name="Albertsen M."/>
        </authorList>
    </citation>
    <scope>NUCLEOTIDE SEQUENCE</scope>
    <source>
        <strain evidence="1">EsbW_18-Q3-R4-48_MAXAC.044</strain>
    </source>
</reference>
<evidence type="ECO:0000313" key="2">
    <source>
        <dbReference type="Proteomes" id="UP000886602"/>
    </source>
</evidence>